<protein>
    <submittedName>
        <fullName evidence="3">Uncharacterized protein</fullName>
    </submittedName>
</protein>
<feature type="compositionally biased region" description="Polar residues" evidence="2">
    <location>
        <begin position="1"/>
        <end position="19"/>
    </location>
</feature>
<keyword evidence="4" id="KW-1185">Reference proteome</keyword>
<feature type="coiled-coil region" evidence="1">
    <location>
        <begin position="286"/>
        <end position="320"/>
    </location>
</feature>
<feature type="region of interest" description="Disordered" evidence="2">
    <location>
        <begin position="1"/>
        <end position="28"/>
    </location>
</feature>
<name>A0A2Z7CHF3_9LAMI</name>
<evidence type="ECO:0000256" key="1">
    <source>
        <dbReference type="SAM" id="Coils"/>
    </source>
</evidence>
<feature type="compositionally biased region" description="Low complexity" evidence="2">
    <location>
        <begin position="223"/>
        <end position="238"/>
    </location>
</feature>
<feature type="region of interest" description="Disordered" evidence="2">
    <location>
        <begin position="162"/>
        <end position="244"/>
    </location>
</feature>
<organism evidence="3 4">
    <name type="scientific">Dorcoceras hygrometricum</name>
    <dbReference type="NCBI Taxonomy" id="472368"/>
    <lineage>
        <taxon>Eukaryota</taxon>
        <taxon>Viridiplantae</taxon>
        <taxon>Streptophyta</taxon>
        <taxon>Embryophyta</taxon>
        <taxon>Tracheophyta</taxon>
        <taxon>Spermatophyta</taxon>
        <taxon>Magnoliopsida</taxon>
        <taxon>eudicotyledons</taxon>
        <taxon>Gunneridae</taxon>
        <taxon>Pentapetalae</taxon>
        <taxon>asterids</taxon>
        <taxon>lamiids</taxon>
        <taxon>Lamiales</taxon>
        <taxon>Gesneriaceae</taxon>
        <taxon>Didymocarpoideae</taxon>
        <taxon>Trichosporeae</taxon>
        <taxon>Loxocarpinae</taxon>
        <taxon>Dorcoceras</taxon>
    </lineage>
</organism>
<reference evidence="3 4" key="1">
    <citation type="journal article" date="2015" name="Proc. Natl. Acad. Sci. U.S.A.">
        <title>The resurrection genome of Boea hygrometrica: A blueprint for survival of dehydration.</title>
        <authorList>
            <person name="Xiao L."/>
            <person name="Yang G."/>
            <person name="Zhang L."/>
            <person name="Yang X."/>
            <person name="Zhao S."/>
            <person name="Ji Z."/>
            <person name="Zhou Q."/>
            <person name="Hu M."/>
            <person name="Wang Y."/>
            <person name="Chen M."/>
            <person name="Xu Y."/>
            <person name="Jin H."/>
            <person name="Xiao X."/>
            <person name="Hu G."/>
            <person name="Bao F."/>
            <person name="Hu Y."/>
            <person name="Wan P."/>
            <person name="Li L."/>
            <person name="Deng X."/>
            <person name="Kuang T."/>
            <person name="Xiang C."/>
            <person name="Zhu J.K."/>
            <person name="Oliver M.J."/>
            <person name="He Y."/>
        </authorList>
    </citation>
    <scope>NUCLEOTIDE SEQUENCE [LARGE SCALE GENOMIC DNA]</scope>
    <source>
        <strain evidence="4">cv. XS01</strain>
    </source>
</reference>
<dbReference type="Proteomes" id="UP000250235">
    <property type="component" value="Unassembled WGS sequence"/>
</dbReference>
<accession>A0A2Z7CHF3</accession>
<feature type="region of interest" description="Disordered" evidence="2">
    <location>
        <begin position="266"/>
        <end position="286"/>
    </location>
</feature>
<dbReference type="EMBL" id="KQ995717">
    <property type="protein sequence ID" value="KZV46083.1"/>
    <property type="molecule type" value="Genomic_DNA"/>
</dbReference>
<gene>
    <name evidence="3" type="ORF">F511_27119</name>
</gene>
<evidence type="ECO:0000256" key="2">
    <source>
        <dbReference type="SAM" id="MobiDB-lite"/>
    </source>
</evidence>
<evidence type="ECO:0000313" key="4">
    <source>
        <dbReference type="Proteomes" id="UP000250235"/>
    </source>
</evidence>
<evidence type="ECO:0000313" key="3">
    <source>
        <dbReference type="EMBL" id="KZV46083.1"/>
    </source>
</evidence>
<proteinExistence type="predicted"/>
<feature type="compositionally biased region" description="Polar residues" evidence="2">
    <location>
        <begin position="171"/>
        <end position="184"/>
    </location>
</feature>
<dbReference type="AlphaFoldDB" id="A0A2Z7CHF3"/>
<feature type="compositionally biased region" description="Basic and acidic residues" evidence="2">
    <location>
        <begin position="188"/>
        <end position="203"/>
    </location>
</feature>
<keyword evidence="1" id="KW-0175">Coiled coil</keyword>
<sequence>MPPRRNTLQETGENGSAENPSRGPKNQGLTVAQIVQLVAATVEQVLARRSKANSPLDPRVEEIRKLQEEVSTDCRAPSHFKFPNMGDYDVTGDPRSTSRGSRMQRFCISTSIRSSAESSSRIHKKSTSKLLINRQRWLRLTTSDHHSDGLTFSQLGVSGASRISAGRSSSKNIPSPMTEGQSSIRPEPSLREKKFKEEADTWRYKTQRKNDRKVRIAEESTKSWADIDSDSSSNSSSSRDNEQEEVQLIKLQMTRKLSHTFEEVKAENDDLKNSSAEPSAVELGEADSLKIELSKLTTENDLLISKSSELETENERYDNQ</sequence>